<protein>
    <submittedName>
        <fullName evidence="2">Putative small subunit bacteriophage terminase</fullName>
    </submittedName>
</protein>
<dbReference type="EMBL" id="AEVS01000092">
    <property type="protein sequence ID" value="EGA64181.1"/>
    <property type="molecule type" value="Genomic_DNA"/>
</dbReference>
<evidence type="ECO:0000256" key="1">
    <source>
        <dbReference type="SAM" id="MobiDB-lite"/>
    </source>
</evidence>
<proteinExistence type="predicted"/>
<feature type="region of interest" description="Disordered" evidence="1">
    <location>
        <begin position="52"/>
        <end position="75"/>
    </location>
</feature>
<dbReference type="eggNOG" id="ENOG50338NZ">
    <property type="taxonomic scope" value="Bacteria"/>
</dbReference>
<dbReference type="STRING" id="945543.VIBR0546_02554"/>
<accession>E8LYR7</accession>
<evidence type="ECO:0000313" key="2">
    <source>
        <dbReference type="EMBL" id="EGA64181.1"/>
    </source>
</evidence>
<reference evidence="2 3" key="1">
    <citation type="journal article" date="2012" name="Int. J. Syst. Evol. Microbiol.">
        <title>Vibrio caribbeanicus sp. nov., isolated from the marine sponge Scleritoderma cyanea.</title>
        <authorList>
            <person name="Hoffmann M."/>
            <person name="Monday S.R."/>
            <person name="Allard M.W."/>
            <person name="Strain E.A."/>
            <person name="Whittaker P."/>
            <person name="Naum M."/>
            <person name="McCarthy P.J."/>
            <person name="Lopez J.V."/>
            <person name="Fischer M."/>
            <person name="Brown E.W."/>
        </authorList>
    </citation>
    <scope>NUCLEOTIDE SEQUENCE [LARGE SCALE GENOMIC DNA]</scope>
    <source>
        <strain evidence="2 3">LMG 20546</strain>
    </source>
</reference>
<organism evidence="2 3">
    <name type="scientific">Vibrio brasiliensis LMG 20546</name>
    <dbReference type="NCBI Taxonomy" id="945543"/>
    <lineage>
        <taxon>Bacteria</taxon>
        <taxon>Pseudomonadati</taxon>
        <taxon>Pseudomonadota</taxon>
        <taxon>Gammaproteobacteria</taxon>
        <taxon>Vibrionales</taxon>
        <taxon>Vibrionaceae</taxon>
        <taxon>Vibrio</taxon>
        <taxon>Vibrio oreintalis group</taxon>
    </lineage>
</organism>
<name>E8LYR7_9VIBR</name>
<evidence type="ECO:0000313" key="3">
    <source>
        <dbReference type="Proteomes" id="UP000004371"/>
    </source>
</evidence>
<gene>
    <name evidence="2" type="ORF">VIBR0546_02554</name>
</gene>
<keyword evidence="3" id="KW-1185">Reference proteome</keyword>
<dbReference type="OrthoDB" id="8227562at2"/>
<dbReference type="RefSeq" id="WP_006880989.1">
    <property type="nucleotide sequence ID" value="NZ_AEVS01000092.1"/>
</dbReference>
<feature type="compositionally biased region" description="Polar residues" evidence="1">
    <location>
        <begin position="59"/>
        <end position="75"/>
    </location>
</feature>
<sequence length="208" mass="24139">MDWKELKEQFKNDYQSSQVSLKQWCIEQGVDYSNARKHISVRDVKEAIQHRSKTKRQNVKVSQPNKANDTSFSKGNQVARRHGAYSALLDCDDVEVAIEVQSLDDELLVCRSRLASVLKTRSELQAQWHQCTSVESKIQLSEVLTKLVDAEERTIARIESLNATMSKLKRDEMTIQKDELQVQLIEQTLKERKKIADHDNQVVYHIDW</sequence>
<dbReference type="Proteomes" id="UP000004371">
    <property type="component" value="Unassembled WGS sequence"/>
</dbReference>
<dbReference type="AlphaFoldDB" id="E8LYR7"/>
<comment type="caution">
    <text evidence="2">The sequence shown here is derived from an EMBL/GenBank/DDBJ whole genome shotgun (WGS) entry which is preliminary data.</text>
</comment>